<organism evidence="2 3">
    <name type="scientific">Clavelina lepadiformis</name>
    <name type="common">Light-bulb sea squirt</name>
    <name type="synonym">Ascidia lepadiformis</name>
    <dbReference type="NCBI Taxonomy" id="159417"/>
    <lineage>
        <taxon>Eukaryota</taxon>
        <taxon>Metazoa</taxon>
        <taxon>Chordata</taxon>
        <taxon>Tunicata</taxon>
        <taxon>Ascidiacea</taxon>
        <taxon>Aplousobranchia</taxon>
        <taxon>Clavelinidae</taxon>
        <taxon>Clavelina</taxon>
    </lineage>
</organism>
<comment type="caution">
    <text evidence="2">The sequence shown here is derived from an EMBL/GenBank/DDBJ whole genome shotgun (WGS) entry which is preliminary data.</text>
</comment>
<proteinExistence type="predicted"/>
<evidence type="ECO:0000313" key="2">
    <source>
        <dbReference type="EMBL" id="CAK8683862.1"/>
    </source>
</evidence>
<feature type="transmembrane region" description="Helical" evidence="1">
    <location>
        <begin position="251"/>
        <end position="273"/>
    </location>
</feature>
<accession>A0ABP0FYN7</accession>
<feature type="transmembrane region" description="Helical" evidence="1">
    <location>
        <begin position="81"/>
        <end position="100"/>
    </location>
</feature>
<feature type="transmembrane region" description="Helical" evidence="1">
    <location>
        <begin position="159"/>
        <end position="180"/>
    </location>
</feature>
<keyword evidence="1" id="KW-0812">Transmembrane</keyword>
<feature type="transmembrane region" description="Helical" evidence="1">
    <location>
        <begin position="37"/>
        <end position="61"/>
    </location>
</feature>
<feature type="transmembrane region" description="Helical" evidence="1">
    <location>
        <begin position="120"/>
        <end position="138"/>
    </location>
</feature>
<feature type="transmembrane region" description="Helical" evidence="1">
    <location>
        <begin position="211"/>
        <end position="230"/>
    </location>
</feature>
<gene>
    <name evidence="2" type="ORF">CVLEPA_LOCUS14885</name>
</gene>
<keyword evidence="1" id="KW-0472">Membrane</keyword>
<keyword evidence="1" id="KW-1133">Transmembrane helix</keyword>
<name>A0ABP0FYN7_CLALP</name>
<sequence length="338" mass="38280">MKSTKLSINGSGIDQKSFSNNSRGDLLELQNLPNLRMLWICFVCLETAMLAATIYCLISCLCHTFVRLKREKDKGYRNPNLILLFFVVMYTLTACAKYSLAQAVTYMDPDPHLCALFTKASRTLHVIGFTFLTLFLWFRQRILYDLSQLKHLADKCTIWWSRITLLMIVVSSGAGVGIILSTTINQSRYRVHENQCINIEEKLSVSALSGVISNCVVQVSLLILFVRFIGKRELSSSSSFDKKTKLLVRRCCLVTSICVTTDLLAIAIVTFIKGQVPELITILILDLDQFVNLSCILLCFLRWKEILFPWPVCGCSKKKEKKQSSEFLTAVKITTLSL</sequence>
<dbReference type="EMBL" id="CAWYQH010000097">
    <property type="protein sequence ID" value="CAK8683862.1"/>
    <property type="molecule type" value="Genomic_DNA"/>
</dbReference>
<protein>
    <submittedName>
        <fullName evidence="2">Uncharacterized protein</fullName>
    </submittedName>
</protein>
<keyword evidence="3" id="KW-1185">Reference proteome</keyword>
<evidence type="ECO:0000256" key="1">
    <source>
        <dbReference type="SAM" id="Phobius"/>
    </source>
</evidence>
<dbReference type="Proteomes" id="UP001642483">
    <property type="component" value="Unassembled WGS sequence"/>
</dbReference>
<reference evidence="2 3" key="1">
    <citation type="submission" date="2024-02" db="EMBL/GenBank/DDBJ databases">
        <authorList>
            <person name="Daric V."/>
            <person name="Darras S."/>
        </authorList>
    </citation>
    <scope>NUCLEOTIDE SEQUENCE [LARGE SCALE GENOMIC DNA]</scope>
</reference>
<evidence type="ECO:0000313" key="3">
    <source>
        <dbReference type="Proteomes" id="UP001642483"/>
    </source>
</evidence>